<proteinExistence type="predicted"/>
<name>A0A644ZAJ8_9ZZZZ</name>
<comment type="caution">
    <text evidence="2">The sequence shown here is derived from an EMBL/GenBank/DDBJ whole genome shotgun (WGS) entry which is preliminary data.</text>
</comment>
<dbReference type="EMBL" id="VSSQ01007904">
    <property type="protein sequence ID" value="MPM37318.1"/>
    <property type="molecule type" value="Genomic_DNA"/>
</dbReference>
<sequence length="61" mass="6980">MQFLKDLIRNLLILVVIGVVLYLLYPTMMGQVFQVYGSLFGPVAIILLVVFALPRKKRSRN</sequence>
<feature type="transmembrane region" description="Helical" evidence="1">
    <location>
        <begin position="31"/>
        <end position="53"/>
    </location>
</feature>
<gene>
    <name evidence="2" type="ORF">SDC9_83928</name>
</gene>
<protein>
    <submittedName>
        <fullName evidence="2">Uncharacterized protein</fullName>
    </submittedName>
</protein>
<reference evidence="2" key="1">
    <citation type="submission" date="2019-08" db="EMBL/GenBank/DDBJ databases">
        <authorList>
            <person name="Kucharzyk K."/>
            <person name="Murdoch R.W."/>
            <person name="Higgins S."/>
            <person name="Loffler F."/>
        </authorList>
    </citation>
    <scope>NUCLEOTIDE SEQUENCE</scope>
</reference>
<dbReference type="AlphaFoldDB" id="A0A644ZAJ8"/>
<evidence type="ECO:0000313" key="2">
    <source>
        <dbReference type="EMBL" id="MPM37318.1"/>
    </source>
</evidence>
<feature type="transmembrane region" description="Helical" evidence="1">
    <location>
        <begin position="7"/>
        <end position="25"/>
    </location>
</feature>
<keyword evidence="1" id="KW-0472">Membrane</keyword>
<keyword evidence="1" id="KW-0812">Transmembrane</keyword>
<organism evidence="2">
    <name type="scientific">bioreactor metagenome</name>
    <dbReference type="NCBI Taxonomy" id="1076179"/>
    <lineage>
        <taxon>unclassified sequences</taxon>
        <taxon>metagenomes</taxon>
        <taxon>ecological metagenomes</taxon>
    </lineage>
</organism>
<accession>A0A644ZAJ8</accession>
<evidence type="ECO:0000256" key="1">
    <source>
        <dbReference type="SAM" id="Phobius"/>
    </source>
</evidence>
<keyword evidence="1" id="KW-1133">Transmembrane helix</keyword>